<evidence type="ECO:0000313" key="14">
    <source>
        <dbReference type="RefSeq" id="XP_004709837.1"/>
    </source>
</evidence>
<dbReference type="PANTHER" id="PTHR10822">
    <property type="entry name" value="GLYPICAN"/>
    <property type="match status" value="1"/>
</dbReference>
<keyword evidence="5" id="KW-0732">Signal</keyword>
<dbReference type="PANTHER" id="PTHR10822:SF12">
    <property type="entry name" value="GLYPICAN-5"/>
    <property type="match status" value="1"/>
</dbReference>
<keyword evidence="6 12" id="KW-0654">Proteoglycan</keyword>
<keyword evidence="8" id="KW-0325">Glycoprotein</keyword>
<keyword evidence="3" id="KW-1003">Cell membrane</keyword>
<accession>A0ABM0IX44</accession>
<sequence length="483" mass="53229">MENIICVLGSDLQVCISKSPTCCTKKMEEEYQVAASQDMRHVLQTSSSTLKSLISQNAAAFQETLEALIKQAENHTSIVFCNTYPTIASEAAASVRAFFTDVGLFVFGADVNPEAFVHRFFDSLFPLVYSRLINPGVTRSSVEYSECVRLARQDVRPFGNIPQRVMGQMGRSLLPGRIFLQALNLGIEVINTTDHLPFSKDCSRALLKMRYCAHCQGRTPRKPCMGYCLNVLRGCLAQVVELNPHWHAYIRSLEELSDAMHGPHDIEHVLLDFHMLVRDAVMQAHLTGQQLSEQITKICGHPVRRPAQSARCSLNWSTVKHGAKISVRNAGMLANRRKEFINSLRLFSTFYGGLADQLCVNEVAAADGLPCWNGEGVVKSYTQQVVGNGIKAQSGNPEVKVKGFDPVINQIIDKLKHVNQLLQGQMTPKPDKWELLQLGSGGGLSEQLSGDCDDEDGCGGSGSGEVKRTLKITDCECTILTLI</sequence>
<evidence type="ECO:0000313" key="13">
    <source>
        <dbReference type="Proteomes" id="UP000694863"/>
    </source>
</evidence>
<dbReference type="GeneID" id="101664353"/>
<evidence type="ECO:0000256" key="3">
    <source>
        <dbReference type="ARBA" id="ARBA00022475"/>
    </source>
</evidence>
<dbReference type="RefSeq" id="XP_004709837.1">
    <property type="nucleotide sequence ID" value="XM_004709780.1"/>
</dbReference>
<organism evidence="13 14">
    <name type="scientific">Echinops telfairi</name>
    <name type="common">Lesser hedgehog tenrec</name>
    <dbReference type="NCBI Taxonomy" id="9371"/>
    <lineage>
        <taxon>Eukaryota</taxon>
        <taxon>Metazoa</taxon>
        <taxon>Chordata</taxon>
        <taxon>Craniata</taxon>
        <taxon>Vertebrata</taxon>
        <taxon>Euteleostomi</taxon>
        <taxon>Mammalia</taxon>
        <taxon>Eutheria</taxon>
        <taxon>Afrotheria</taxon>
        <taxon>Tenrecidae</taxon>
        <taxon>Tenrecinae</taxon>
        <taxon>Echinops</taxon>
    </lineage>
</organism>
<keyword evidence="4 12" id="KW-0336">GPI-anchor</keyword>
<comment type="function">
    <text evidence="12">Cell surface proteoglycan.</text>
</comment>
<keyword evidence="7 12" id="KW-0472">Membrane</keyword>
<keyword evidence="13" id="KW-1185">Reference proteome</keyword>
<evidence type="ECO:0000256" key="2">
    <source>
        <dbReference type="ARBA" id="ARBA00010260"/>
    </source>
</evidence>
<evidence type="ECO:0000256" key="11">
    <source>
        <dbReference type="RuleBase" id="RU003518"/>
    </source>
</evidence>
<protein>
    <submittedName>
        <fullName evidence="14">Glypican-5</fullName>
    </submittedName>
</protein>
<keyword evidence="10 12" id="KW-0449">Lipoprotein</keyword>
<gene>
    <name evidence="14" type="primary">GPC5</name>
</gene>
<name>A0ABM0IX44_ECHTE</name>
<dbReference type="Proteomes" id="UP000694863">
    <property type="component" value="Unplaced"/>
</dbReference>
<comment type="subcellular location">
    <subcellularLocation>
        <location evidence="1 12">Cell membrane</location>
        <topology evidence="1 12">Lipid-anchor</topology>
        <topology evidence="1 12">GPI-anchor</topology>
    </subcellularLocation>
</comment>
<evidence type="ECO:0000256" key="8">
    <source>
        <dbReference type="ARBA" id="ARBA00023180"/>
    </source>
</evidence>
<dbReference type="Pfam" id="PF01153">
    <property type="entry name" value="Glypican"/>
    <property type="match status" value="1"/>
</dbReference>
<proteinExistence type="inferred from homology"/>
<evidence type="ECO:0000256" key="9">
    <source>
        <dbReference type="ARBA" id="ARBA00023207"/>
    </source>
</evidence>
<keyword evidence="9 12" id="KW-0357">Heparan sulfate</keyword>
<evidence type="ECO:0000256" key="12">
    <source>
        <dbReference type="RuleBase" id="RU003519"/>
    </source>
</evidence>
<evidence type="ECO:0000256" key="4">
    <source>
        <dbReference type="ARBA" id="ARBA00022622"/>
    </source>
</evidence>
<evidence type="ECO:0000256" key="10">
    <source>
        <dbReference type="ARBA" id="ARBA00023288"/>
    </source>
</evidence>
<comment type="similarity">
    <text evidence="2 11">Belongs to the glypican family.</text>
</comment>
<evidence type="ECO:0000256" key="1">
    <source>
        <dbReference type="ARBA" id="ARBA00004609"/>
    </source>
</evidence>
<dbReference type="InterPro" id="IPR001863">
    <property type="entry name" value="Glypican"/>
</dbReference>
<evidence type="ECO:0000256" key="7">
    <source>
        <dbReference type="ARBA" id="ARBA00023136"/>
    </source>
</evidence>
<evidence type="ECO:0000256" key="6">
    <source>
        <dbReference type="ARBA" id="ARBA00022974"/>
    </source>
</evidence>
<evidence type="ECO:0000256" key="5">
    <source>
        <dbReference type="ARBA" id="ARBA00022729"/>
    </source>
</evidence>
<reference evidence="14" key="1">
    <citation type="submission" date="2025-08" db="UniProtKB">
        <authorList>
            <consortium name="RefSeq"/>
        </authorList>
    </citation>
    <scope>IDENTIFICATION</scope>
</reference>